<dbReference type="PANTHER" id="PTHR30531:SF12">
    <property type="entry name" value="FLAGELLAR BIOSYNTHETIC PROTEIN FLHB"/>
    <property type="match status" value="1"/>
</dbReference>
<gene>
    <name evidence="1" type="ordered locus">Clocl_1809</name>
</gene>
<reference evidence="1 2" key="2">
    <citation type="journal article" date="2012" name="Stand. Genomic Sci.">
        <title>Complete Genome Sequence of Clostridium clariflavum DSM 19732.</title>
        <authorList>
            <person name="Izquierdo J.A."/>
            <person name="Goodwin L."/>
            <person name="Davenport K.W."/>
            <person name="Teshima H."/>
            <person name="Bruce D."/>
            <person name="Detter C."/>
            <person name="Tapia R."/>
            <person name="Han S."/>
            <person name="Land M."/>
            <person name="Hauser L."/>
            <person name="Jeffries C.D."/>
            <person name="Han J."/>
            <person name="Pitluck S."/>
            <person name="Nolan M."/>
            <person name="Chen A."/>
            <person name="Huntemann M."/>
            <person name="Mavromatis K."/>
            <person name="Mikhailova N."/>
            <person name="Liolios K."/>
            <person name="Woyke T."/>
            <person name="Lynd L.R."/>
        </authorList>
    </citation>
    <scope>NUCLEOTIDE SEQUENCE [LARGE SCALE GENOMIC DNA]</scope>
    <source>
        <strain evidence="2">DSM 19732 / NBRC 101661 / EBR45</strain>
    </source>
</reference>
<dbReference type="Gene3D" id="3.40.1690.10">
    <property type="entry name" value="secretion proteins EscU"/>
    <property type="match status" value="1"/>
</dbReference>
<evidence type="ECO:0000313" key="2">
    <source>
        <dbReference type="Proteomes" id="UP000005435"/>
    </source>
</evidence>
<dbReference type="STRING" id="720554.Clocl_1809"/>
<dbReference type="SUPFAM" id="SSF160544">
    <property type="entry name" value="EscU C-terminal domain-like"/>
    <property type="match status" value="1"/>
</dbReference>
<keyword evidence="1" id="KW-0282">Flagellum</keyword>
<dbReference type="AlphaFoldDB" id="G8LU30"/>
<keyword evidence="2" id="KW-1185">Reference proteome</keyword>
<name>G8LU30_ACECE</name>
<dbReference type="KEGG" id="ccl:Clocl_1809"/>
<organism evidence="1 2">
    <name type="scientific">Acetivibrio clariflavus (strain DSM 19732 / NBRC 101661 / EBR45)</name>
    <name type="common">Clostridium clariflavum</name>
    <dbReference type="NCBI Taxonomy" id="720554"/>
    <lineage>
        <taxon>Bacteria</taxon>
        <taxon>Bacillati</taxon>
        <taxon>Bacillota</taxon>
        <taxon>Clostridia</taxon>
        <taxon>Eubacteriales</taxon>
        <taxon>Oscillospiraceae</taxon>
        <taxon>Acetivibrio</taxon>
    </lineage>
</organism>
<dbReference type="Pfam" id="PF01312">
    <property type="entry name" value="Bac_export_2"/>
    <property type="match status" value="1"/>
</dbReference>
<dbReference type="GO" id="GO:0009306">
    <property type="term" value="P:protein secretion"/>
    <property type="evidence" value="ECO:0007669"/>
    <property type="project" value="InterPro"/>
</dbReference>
<protein>
    <submittedName>
        <fullName evidence="1">Uncharacterized protein, cytoplasmic domain of flagellar protein FhlB like protein</fullName>
    </submittedName>
</protein>
<keyword evidence="1" id="KW-0966">Cell projection</keyword>
<dbReference type="PANTHER" id="PTHR30531">
    <property type="entry name" value="FLAGELLAR BIOSYNTHETIC PROTEIN FLHB"/>
    <property type="match status" value="1"/>
</dbReference>
<dbReference type="InterPro" id="IPR006135">
    <property type="entry name" value="T3SS_substrate_exporter"/>
</dbReference>
<dbReference type="RefSeq" id="WP_014255004.1">
    <property type="nucleotide sequence ID" value="NC_016627.1"/>
</dbReference>
<dbReference type="GO" id="GO:0005886">
    <property type="term" value="C:plasma membrane"/>
    <property type="evidence" value="ECO:0007669"/>
    <property type="project" value="TreeGrafter"/>
</dbReference>
<dbReference type="HOGENOM" id="CLU_041013_4_2_9"/>
<reference evidence="2" key="1">
    <citation type="submission" date="2011-12" db="EMBL/GenBank/DDBJ databases">
        <title>Complete sequence of Clostridium clariflavum DSM 19732.</title>
        <authorList>
            <consortium name="US DOE Joint Genome Institute"/>
            <person name="Lucas S."/>
            <person name="Han J."/>
            <person name="Lapidus A."/>
            <person name="Cheng J.-F."/>
            <person name="Goodwin L."/>
            <person name="Pitluck S."/>
            <person name="Peters L."/>
            <person name="Teshima H."/>
            <person name="Detter J.C."/>
            <person name="Han C."/>
            <person name="Tapia R."/>
            <person name="Land M."/>
            <person name="Hauser L."/>
            <person name="Kyrpides N."/>
            <person name="Ivanova N."/>
            <person name="Pagani I."/>
            <person name="Kitzmiller T."/>
            <person name="Lynd L."/>
            <person name="Izquierdo J."/>
            <person name="Woyke T."/>
        </authorList>
    </citation>
    <scope>NUCLEOTIDE SEQUENCE [LARGE SCALE GENOMIC DNA]</scope>
    <source>
        <strain evidence="2">DSM 19732 / NBRC 101661 / EBR45</strain>
    </source>
</reference>
<dbReference type="OrthoDB" id="9810419at2"/>
<dbReference type="EMBL" id="CP003065">
    <property type="protein sequence ID" value="AEV68418.1"/>
    <property type="molecule type" value="Genomic_DNA"/>
</dbReference>
<dbReference type="Proteomes" id="UP000005435">
    <property type="component" value="Chromosome"/>
</dbReference>
<keyword evidence="1" id="KW-0969">Cilium</keyword>
<sequence>MPEKKKKIKQVAALKYSPEENRAPEIIAKGSGQVAEKIIEKAIENDVPIYQNDELVSALNEFSIGDEIPPELYEVVAEILVFVNSIDKKYGDRKWKTY</sequence>
<proteinExistence type="predicted"/>
<dbReference type="eggNOG" id="COG2257">
    <property type="taxonomic scope" value="Bacteria"/>
</dbReference>
<evidence type="ECO:0000313" key="1">
    <source>
        <dbReference type="EMBL" id="AEV68418.1"/>
    </source>
</evidence>
<accession>G8LU30</accession>
<dbReference type="InterPro" id="IPR029025">
    <property type="entry name" value="T3SS_substrate_exporter_C"/>
</dbReference>